<reference evidence="2" key="2">
    <citation type="submission" date="2020-06" db="EMBL/GenBank/DDBJ databases">
        <title>Helianthus annuus Genome sequencing and assembly Release 2.</title>
        <authorList>
            <person name="Gouzy J."/>
            <person name="Langlade N."/>
            <person name="Munos S."/>
        </authorList>
    </citation>
    <scope>NUCLEOTIDE SEQUENCE</scope>
    <source>
        <tissue evidence="2">Leaves</tissue>
    </source>
</reference>
<dbReference type="AlphaFoldDB" id="A0A9K3EJ03"/>
<evidence type="ECO:0000313" key="3">
    <source>
        <dbReference type="Proteomes" id="UP000215914"/>
    </source>
</evidence>
<protein>
    <submittedName>
        <fullName evidence="2">Uncharacterized protein</fullName>
    </submittedName>
</protein>
<dbReference type="EMBL" id="MNCJ02000328">
    <property type="protein sequence ID" value="KAF5774720.1"/>
    <property type="molecule type" value="Genomic_DNA"/>
</dbReference>
<dbReference type="Gramene" id="mRNA:HanXRQr2_Chr13g0603911">
    <property type="protein sequence ID" value="CDS:HanXRQr2_Chr13g0603911.1"/>
    <property type="gene ID" value="HanXRQr2_Chr13g0603911"/>
</dbReference>
<keyword evidence="3" id="KW-1185">Reference proteome</keyword>
<evidence type="ECO:0000313" key="2">
    <source>
        <dbReference type="EMBL" id="KAF5774720.1"/>
    </source>
</evidence>
<organism evidence="2 3">
    <name type="scientific">Helianthus annuus</name>
    <name type="common">Common sunflower</name>
    <dbReference type="NCBI Taxonomy" id="4232"/>
    <lineage>
        <taxon>Eukaryota</taxon>
        <taxon>Viridiplantae</taxon>
        <taxon>Streptophyta</taxon>
        <taxon>Embryophyta</taxon>
        <taxon>Tracheophyta</taxon>
        <taxon>Spermatophyta</taxon>
        <taxon>Magnoliopsida</taxon>
        <taxon>eudicotyledons</taxon>
        <taxon>Gunneridae</taxon>
        <taxon>Pentapetalae</taxon>
        <taxon>asterids</taxon>
        <taxon>campanulids</taxon>
        <taxon>Asterales</taxon>
        <taxon>Asteraceae</taxon>
        <taxon>Asteroideae</taxon>
        <taxon>Heliantheae alliance</taxon>
        <taxon>Heliantheae</taxon>
        <taxon>Helianthus</taxon>
    </lineage>
</organism>
<name>A0A9K3EJ03_HELAN</name>
<dbReference type="Proteomes" id="UP000215914">
    <property type="component" value="Unassembled WGS sequence"/>
</dbReference>
<feature type="transmembrane region" description="Helical" evidence="1">
    <location>
        <begin position="24"/>
        <end position="50"/>
    </location>
</feature>
<keyword evidence="1" id="KW-0472">Membrane</keyword>
<sequence length="51" mass="6392">MDEGRGIHVESGVARYFGGRRYRYILFFFSVFLFFCFFFVFFIFCFFFLFF</sequence>
<comment type="caution">
    <text evidence="2">The sequence shown here is derived from an EMBL/GenBank/DDBJ whole genome shotgun (WGS) entry which is preliminary data.</text>
</comment>
<proteinExistence type="predicted"/>
<accession>A0A9K3EJ03</accession>
<keyword evidence="1" id="KW-1133">Transmembrane helix</keyword>
<gene>
    <name evidence="2" type="ORF">HanXRQr2_Chr13g0603911</name>
</gene>
<reference evidence="2" key="1">
    <citation type="journal article" date="2017" name="Nature">
        <title>The sunflower genome provides insights into oil metabolism, flowering and Asterid evolution.</title>
        <authorList>
            <person name="Badouin H."/>
            <person name="Gouzy J."/>
            <person name="Grassa C.J."/>
            <person name="Murat F."/>
            <person name="Staton S.E."/>
            <person name="Cottret L."/>
            <person name="Lelandais-Briere C."/>
            <person name="Owens G.L."/>
            <person name="Carrere S."/>
            <person name="Mayjonade B."/>
            <person name="Legrand L."/>
            <person name="Gill N."/>
            <person name="Kane N.C."/>
            <person name="Bowers J.E."/>
            <person name="Hubner S."/>
            <person name="Bellec A."/>
            <person name="Berard A."/>
            <person name="Berges H."/>
            <person name="Blanchet N."/>
            <person name="Boniface M.C."/>
            <person name="Brunel D."/>
            <person name="Catrice O."/>
            <person name="Chaidir N."/>
            <person name="Claudel C."/>
            <person name="Donnadieu C."/>
            <person name="Faraut T."/>
            <person name="Fievet G."/>
            <person name="Helmstetter N."/>
            <person name="King M."/>
            <person name="Knapp S.J."/>
            <person name="Lai Z."/>
            <person name="Le Paslier M.C."/>
            <person name="Lippi Y."/>
            <person name="Lorenzon L."/>
            <person name="Mandel J.R."/>
            <person name="Marage G."/>
            <person name="Marchand G."/>
            <person name="Marquand E."/>
            <person name="Bret-Mestries E."/>
            <person name="Morien E."/>
            <person name="Nambeesan S."/>
            <person name="Nguyen T."/>
            <person name="Pegot-Espagnet P."/>
            <person name="Pouilly N."/>
            <person name="Raftis F."/>
            <person name="Sallet E."/>
            <person name="Schiex T."/>
            <person name="Thomas J."/>
            <person name="Vandecasteele C."/>
            <person name="Vares D."/>
            <person name="Vear F."/>
            <person name="Vautrin S."/>
            <person name="Crespi M."/>
            <person name="Mangin B."/>
            <person name="Burke J.M."/>
            <person name="Salse J."/>
            <person name="Munos S."/>
            <person name="Vincourt P."/>
            <person name="Rieseberg L.H."/>
            <person name="Langlade N.B."/>
        </authorList>
    </citation>
    <scope>NUCLEOTIDE SEQUENCE</scope>
    <source>
        <tissue evidence="2">Leaves</tissue>
    </source>
</reference>
<evidence type="ECO:0000256" key="1">
    <source>
        <dbReference type="SAM" id="Phobius"/>
    </source>
</evidence>
<keyword evidence="1" id="KW-0812">Transmembrane</keyword>